<keyword evidence="10" id="KW-1185">Reference proteome</keyword>
<feature type="transmembrane region" description="Helical" evidence="7">
    <location>
        <begin position="296"/>
        <end position="319"/>
    </location>
</feature>
<evidence type="ECO:0000313" key="9">
    <source>
        <dbReference type="EMBL" id="MEK8130001.1"/>
    </source>
</evidence>
<feature type="transmembrane region" description="Helical" evidence="7">
    <location>
        <begin position="190"/>
        <end position="213"/>
    </location>
</feature>
<organism evidence="9 10">
    <name type="scientific">Paenibacillus filicis</name>
    <dbReference type="NCBI Taxonomy" id="669464"/>
    <lineage>
        <taxon>Bacteria</taxon>
        <taxon>Bacillati</taxon>
        <taxon>Bacillota</taxon>
        <taxon>Bacilli</taxon>
        <taxon>Bacillales</taxon>
        <taxon>Paenibacillaceae</taxon>
        <taxon>Paenibacillus</taxon>
    </lineage>
</organism>
<feature type="transmembrane region" description="Helical" evidence="7">
    <location>
        <begin position="252"/>
        <end position="276"/>
    </location>
</feature>
<dbReference type="CDD" id="cd06261">
    <property type="entry name" value="TM_PBP2"/>
    <property type="match status" value="1"/>
</dbReference>
<accession>A0ABU9DMC8</accession>
<protein>
    <submittedName>
        <fullName evidence="9">Sugar ABC transporter permease</fullName>
    </submittedName>
</protein>
<evidence type="ECO:0000256" key="4">
    <source>
        <dbReference type="ARBA" id="ARBA00022692"/>
    </source>
</evidence>
<dbReference type="PANTHER" id="PTHR30193">
    <property type="entry name" value="ABC TRANSPORTER PERMEASE PROTEIN"/>
    <property type="match status" value="1"/>
</dbReference>
<name>A0ABU9DMC8_9BACL</name>
<comment type="subcellular location">
    <subcellularLocation>
        <location evidence="1 7">Cell membrane</location>
        <topology evidence="1 7">Multi-pass membrane protein</topology>
    </subcellularLocation>
</comment>
<evidence type="ECO:0000256" key="6">
    <source>
        <dbReference type="ARBA" id="ARBA00023136"/>
    </source>
</evidence>
<dbReference type="SUPFAM" id="SSF161098">
    <property type="entry name" value="MetI-like"/>
    <property type="match status" value="1"/>
</dbReference>
<dbReference type="EMBL" id="JBBPCC010000012">
    <property type="protein sequence ID" value="MEK8130001.1"/>
    <property type="molecule type" value="Genomic_DNA"/>
</dbReference>
<keyword evidence="4 7" id="KW-0812">Transmembrane</keyword>
<evidence type="ECO:0000256" key="7">
    <source>
        <dbReference type="RuleBase" id="RU363032"/>
    </source>
</evidence>
<feature type="transmembrane region" description="Helical" evidence="7">
    <location>
        <begin position="94"/>
        <end position="115"/>
    </location>
</feature>
<dbReference type="RefSeq" id="WP_341417128.1">
    <property type="nucleotide sequence ID" value="NZ_JBBPCC010000012.1"/>
</dbReference>
<dbReference type="InterPro" id="IPR035906">
    <property type="entry name" value="MetI-like_sf"/>
</dbReference>
<keyword evidence="3" id="KW-1003">Cell membrane</keyword>
<evidence type="ECO:0000256" key="5">
    <source>
        <dbReference type="ARBA" id="ARBA00022989"/>
    </source>
</evidence>
<dbReference type="PROSITE" id="PS50928">
    <property type="entry name" value="ABC_TM1"/>
    <property type="match status" value="1"/>
</dbReference>
<evidence type="ECO:0000313" key="10">
    <source>
        <dbReference type="Proteomes" id="UP001469365"/>
    </source>
</evidence>
<sequence>MSATRTTGEPRTPSGLAVPARRSVWQSERWIPILMLLPSLVLIGVFVYAFIVWTGFVSLTGWKTMVKDLSFVGLANYELLFQDFRFQSDMRNTLMFTVIFIIMTMIIGMFLALMVDRKVRGETFFRNVFLFPMALSFIVTGVVWQWILNPATGVNLILKSLGLEHVPDWYVSTTIVPSIPMGQIEFGLPLAIIAVAIAAVWQMSGFAMAMYLAGLRSISDDLREAARVDGANEWQLVSKVIIPQLKPISMSLIIILAHISLKIFDLIYAMTGPGAMFVTDVPGVYMFETTFRGNNYAQGASISIIMLLLVSLFIVPYLATSMRKEKK</sequence>
<dbReference type="InterPro" id="IPR000515">
    <property type="entry name" value="MetI-like"/>
</dbReference>
<feature type="domain" description="ABC transmembrane type-1" evidence="8">
    <location>
        <begin position="90"/>
        <end position="319"/>
    </location>
</feature>
<reference evidence="9 10" key="1">
    <citation type="submission" date="2024-04" db="EMBL/GenBank/DDBJ databases">
        <title>draft genome sequnece of Paenibacillus filicis.</title>
        <authorList>
            <person name="Kim D.-U."/>
        </authorList>
    </citation>
    <scope>NUCLEOTIDE SEQUENCE [LARGE SCALE GENOMIC DNA]</scope>
    <source>
        <strain evidence="9 10">KACC14197</strain>
    </source>
</reference>
<keyword evidence="6 7" id="KW-0472">Membrane</keyword>
<dbReference type="Gene3D" id="1.10.3720.10">
    <property type="entry name" value="MetI-like"/>
    <property type="match status" value="1"/>
</dbReference>
<keyword evidence="5 7" id="KW-1133">Transmembrane helix</keyword>
<proteinExistence type="inferred from homology"/>
<evidence type="ECO:0000259" key="8">
    <source>
        <dbReference type="PROSITE" id="PS50928"/>
    </source>
</evidence>
<feature type="transmembrane region" description="Helical" evidence="7">
    <location>
        <begin position="127"/>
        <end position="147"/>
    </location>
</feature>
<evidence type="ECO:0000256" key="2">
    <source>
        <dbReference type="ARBA" id="ARBA00022448"/>
    </source>
</evidence>
<evidence type="ECO:0000256" key="1">
    <source>
        <dbReference type="ARBA" id="ARBA00004651"/>
    </source>
</evidence>
<evidence type="ECO:0000256" key="3">
    <source>
        <dbReference type="ARBA" id="ARBA00022475"/>
    </source>
</evidence>
<dbReference type="InterPro" id="IPR051393">
    <property type="entry name" value="ABC_transporter_permease"/>
</dbReference>
<comment type="similarity">
    <text evidence="7">Belongs to the binding-protein-dependent transport system permease family.</text>
</comment>
<dbReference type="Proteomes" id="UP001469365">
    <property type="component" value="Unassembled WGS sequence"/>
</dbReference>
<dbReference type="PANTHER" id="PTHR30193:SF42">
    <property type="entry name" value="ABC TRANSPORTER PERMEASE PROTEIN"/>
    <property type="match status" value="1"/>
</dbReference>
<feature type="transmembrane region" description="Helical" evidence="7">
    <location>
        <begin position="30"/>
        <end position="56"/>
    </location>
</feature>
<comment type="caution">
    <text evidence="9">The sequence shown here is derived from an EMBL/GenBank/DDBJ whole genome shotgun (WGS) entry which is preliminary data.</text>
</comment>
<gene>
    <name evidence="9" type="ORF">WMW72_19025</name>
</gene>
<keyword evidence="2 7" id="KW-0813">Transport</keyword>
<dbReference type="Pfam" id="PF00528">
    <property type="entry name" value="BPD_transp_1"/>
    <property type="match status" value="1"/>
</dbReference>